<dbReference type="HOGENOM" id="CLU_380860_0_0_1"/>
<proteinExistence type="predicted"/>
<reference evidence="2 3" key="1">
    <citation type="submission" date="2014-04" db="EMBL/GenBank/DDBJ databases">
        <title>A new species of microsporidia sheds light on the evolution of extreme parasitism.</title>
        <authorList>
            <person name="Haag K.L."/>
            <person name="James T.Y."/>
            <person name="Larsson R."/>
            <person name="Schaer T.M."/>
            <person name="Refardt D."/>
            <person name="Pombert J.-F."/>
            <person name="Ebert D."/>
        </authorList>
    </citation>
    <scope>NUCLEOTIDE SEQUENCE [LARGE SCALE GENOMIC DNA]</scope>
    <source>
        <strain evidence="2 3">UGP3</strain>
        <tissue evidence="2">Spores</tissue>
    </source>
</reference>
<name>A0A098VWB3_9MICR</name>
<dbReference type="RefSeq" id="XP_013239663.1">
    <property type="nucleotide sequence ID" value="XM_013384209.1"/>
</dbReference>
<dbReference type="Proteomes" id="UP000029725">
    <property type="component" value="Unassembled WGS sequence"/>
</dbReference>
<evidence type="ECO:0000313" key="2">
    <source>
        <dbReference type="EMBL" id="KGG53227.1"/>
    </source>
</evidence>
<keyword evidence="3" id="KW-1185">Reference proteome</keyword>
<dbReference type="EMBL" id="JMKJ01000002">
    <property type="protein sequence ID" value="KGG53227.1"/>
    <property type="molecule type" value="Genomic_DNA"/>
</dbReference>
<gene>
    <name evidence="2" type="ORF">DI09_101p20</name>
</gene>
<comment type="caution">
    <text evidence="2">The sequence shown here is derived from an EMBL/GenBank/DDBJ whole genome shotgun (WGS) entry which is preliminary data.</text>
</comment>
<evidence type="ECO:0000313" key="3">
    <source>
        <dbReference type="Proteomes" id="UP000029725"/>
    </source>
</evidence>
<dbReference type="AlphaFoldDB" id="A0A098VWB3"/>
<accession>A0A098VWB3</accession>
<protein>
    <submittedName>
        <fullName evidence="2">Uncharacterized protein</fullName>
    </submittedName>
</protein>
<dbReference type="VEuPathDB" id="MicrosporidiaDB:DI09_101p20"/>
<sequence length="727" mass="84500">MLPSIVKPKGFGVSHLPFAEIRSHFGPGGIFYKLKYSIKSFDQIPSVVSDPNDVNERQEEFPGQFSYRALRYFSNDPTPKYIRGNIGPFSVDILQQYLLEKQPLTLELFESYAFKFACKSMVDELDRLVQDLQHHGLTVSPYILNMKIFCQLLRVPKDELTSVFGSNFNTEITPSLQVQHLKGLFQDLSVLKIPLEICIYERLAYVFFKCKAAQSISTLIVNMKIKLLQPTSLIYYYWLYLLSADKNSLLFQNAYRSIKGSSVLNEDIRKLYIVWCCSVRDMLTIIESIDGCIKNHLKPSFFVTLALGELIRGQRREDAISIFNHYTRDPYFCFSSNDLTLLLDSCIHTASFELCKTFLPLVLCKETGCPLDPDHDGLVLKIYSQSDPSKIVSFMGSLRIARNWGKLDVNNINLVLDACYKNPILNHYMFDVLEAQTTTLYSIYEAKFSQSTNFSYARFFEAPPSKLFDTINIFRNRMKLVDERFYKDSLLYELACLNVDPFIFRILLLMAQNQIEPTKTTILIIFYYYVNVRANIRELARFYHLVKPFLNDMYYGAINSLFSSCIRNKCWHTASSLFTYINLRGLPLKAYNLNICKRSKDIRYTAFKYQISCDTQKIYSLLDRIKRQFVRENSQTPRSYIERHGKDIVRIFTLERLRELSDKFAQHNIIYVAQLNDLHQDQRKILFSLSSGESFLLTRLLMVPDLETPGDSSSTYKSKYFDTQNAN</sequence>
<organism evidence="2 3">
    <name type="scientific">Mitosporidium daphniae</name>
    <dbReference type="NCBI Taxonomy" id="1485682"/>
    <lineage>
        <taxon>Eukaryota</taxon>
        <taxon>Fungi</taxon>
        <taxon>Fungi incertae sedis</taxon>
        <taxon>Microsporidia</taxon>
        <taxon>Mitosporidium</taxon>
    </lineage>
</organism>
<dbReference type="GeneID" id="25257881"/>
<feature type="compositionally biased region" description="Polar residues" evidence="1">
    <location>
        <begin position="710"/>
        <end position="727"/>
    </location>
</feature>
<evidence type="ECO:0000256" key="1">
    <source>
        <dbReference type="SAM" id="MobiDB-lite"/>
    </source>
</evidence>
<feature type="region of interest" description="Disordered" evidence="1">
    <location>
        <begin position="708"/>
        <end position="727"/>
    </location>
</feature>